<sequence length="419" mass="47203">MQGSQDNYGIHCWHIRIRHSTTLNVLPPREIGLQKKATELGRVVHVDEVFTQTHILKGTNTYVDERSRKTIEDFSSRLTQARLEVGSAPDNDSRVDADDDMIKTQCWVEVVGGKKKGQLCGVGQLASNYSAGRGGILKHQPSTSSTFDHNNVVSIEAYDSFLARFDNLENLVRTLIPQFPFIIGYNAQNNLLGIMHKTTCTGKWYVRYGRPYRQLELVGNANIGFTLPTALPLGNYQRPKVVANAIQFRRALPRVFFPRKEVIFGRGCKKRMSLSGDDSFGCGCGKKIHFNHGCEKRISLSVDNSFDHGCRKWVLFDCGCRMSIGLVNAVEVFMRDVKTSDEACYLALKSEGENTKAVWSPDAKLIVILTSTFFLHSFKVQFSYKRIHTGGRQPFAFYLAIISLLLTEQVPFAIKDLYV</sequence>
<dbReference type="InterPro" id="IPR004252">
    <property type="entry name" value="Probable_transposase_24"/>
</dbReference>
<dbReference type="EMBL" id="KQ258562">
    <property type="protein sequence ID" value="KOM30072.1"/>
    <property type="molecule type" value="Genomic_DNA"/>
</dbReference>
<gene>
    <name evidence="1" type="ORF">LR48_Vigan848s000400</name>
</gene>
<dbReference type="Pfam" id="PF03004">
    <property type="entry name" value="Transposase_24"/>
    <property type="match status" value="1"/>
</dbReference>
<organism evidence="1 2">
    <name type="scientific">Phaseolus angularis</name>
    <name type="common">Azuki bean</name>
    <name type="synonym">Vigna angularis</name>
    <dbReference type="NCBI Taxonomy" id="3914"/>
    <lineage>
        <taxon>Eukaryota</taxon>
        <taxon>Viridiplantae</taxon>
        <taxon>Streptophyta</taxon>
        <taxon>Embryophyta</taxon>
        <taxon>Tracheophyta</taxon>
        <taxon>Spermatophyta</taxon>
        <taxon>Magnoliopsida</taxon>
        <taxon>eudicotyledons</taxon>
        <taxon>Gunneridae</taxon>
        <taxon>Pentapetalae</taxon>
        <taxon>rosids</taxon>
        <taxon>fabids</taxon>
        <taxon>Fabales</taxon>
        <taxon>Fabaceae</taxon>
        <taxon>Papilionoideae</taxon>
        <taxon>50 kb inversion clade</taxon>
        <taxon>NPAAA clade</taxon>
        <taxon>indigoferoid/millettioid clade</taxon>
        <taxon>Phaseoleae</taxon>
        <taxon>Vigna</taxon>
    </lineage>
</organism>
<name>A0A0L9TI23_PHAAN</name>
<evidence type="ECO:0000313" key="1">
    <source>
        <dbReference type="EMBL" id="KOM30072.1"/>
    </source>
</evidence>
<proteinExistence type="predicted"/>
<accession>A0A0L9TI23</accession>
<dbReference type="Gramene" id="KOM30072">
    <property type="protein sequence ID" value="KOM30072"/>
    <property type="gene ID" value="LR48_Vigan848s000400"/>
</dbReference>
<dbReference type="STRING" id="3914.A0A0L9TI23"/>
<protein>
    <submittedName>
        <fullName evidence="1">Uncharacterized protein</fullName>
    </submittedName>
</protein>
<evidence type="ECO:0000313" key="2">
    <source>
        <dbReference type="Proteomes" id="UP000053144"/>
    </source>
</evidence>
<dbReference type="Proteomes" id="UP000053144">
    <property type="component" value="Unassembled WGS sequence"/>
</dbReference>
<reference evidence="2" key="1">
    <citation type="journal article" date="2015" name="Proc. Natl. Acad. Sci. U.S.A.">
        <title>Genome sequencing of adzuki bean (Vigna angularis) provides insight into high starch and low fat accumulation and domestication.</title>
        <authorList>
            <person name="Yang K."/>
            <person name="Tian Z."/>
            <person name="Chen C."/>
            <person name="Luo L."/>
            <person name="Zhao B."/>
            <person name="Wang Z."/>
            <person name="Yu L."/>
            <person name="Li Y."/>
            <person name="Sun Y."/>
            <person name="Li W."/>
            <person name="Chen Y."/>
            <person name="Li Y."/>
            <person name="Zhang Y."/>
            <person name="Ai D."/>
            <person name="Zhao J."/>
            <person name="Shang C."/>
            <person name="Ma Y."/>
            <person name="Wu B."/>
            <person name="Wang M."/>
            <person name="Gao L."/>
            <person name="Sun D."/>
            <person name="Zhang P."/>
            <person name="Guo F."/>
            <person name="Wang W."/>
            <person name="Li Y."/>
            <person name="Wang J."/>
            <person name="Varshney R.K."/>
            <person name="Wang J."/>
            <person name="Ling H.Q."/>
            <person name="Wan P."/>
        </authorList>
    </citation>
    <scope>NUCLEOTIDE SEQUENCE</scope>
    <source>
        <strain evidence="2">cv. Jingnong 6</strain>
    </source>
</reference>
<dbReference type="AlphaFoldDB" id="A0A0L9TI23"/>